<organism evidence="8 9">
    <name type="scientific">Ruminobacter amylophilus</name>
    <dbReference type="NCBI Taxonomy" id="867"/>
    <lineage>
        <taxon>Bacteria</taxon>
        <taxon>Pseudomonadati</taxon>
        <taxon>Pseudomonadota</taxon>
        <taxon>Gammaproteobacteria</taxon>
        <taxon>Aeromonadales</taxon>
        <taxon>Succinivibrionaceae</taxon>
        <taxon>Ruminobacter</taxon>
    </lineage>
</organism>
<keyword evidence="9" id="KW-1185">Reference proteome</keyword>
<dbReference type="InterPro" id="IPR036390">
    <property type="entry name" value="WH_DNA-bd_sf"/>
</dbReference>
<evidence type="ECO:0000259" key="7">
    <source>
        <dbReference type="PROSITE" id="PS50944"/>
    </source>
</evidence>
<keyword evidence="3" id="KW-0805">Transcription regulation</keyword>
<dbReference type="PROSITE" id="PS50944">
    <property type="entry name" value="HTH_DTXR"/>
    <property type="match status" value="1"/>
</dbReference>
<evidence type="ECO:0000313" key="9">
    <source>
        <dbReference type="Proteomes" id="UP000243745"/>
    </source>
</evidence>
<dbReference type="CDD" id="cd00090">
    <property type="entry name" value="HTH_ARSR"/>
    <property type="match status" value="1"/>
</dbReference>
<gene>
    <name evidence="8" type="ORF">SAMN02910344_01362</name>
</gene>
<dbReference type="Gene3D" id="1.10.10.10">
    <property type="entry name" value="Winged helix-like DNA-binding domain superfamily/Winged helix DNA-binding domain"/>
    <property type="match status" value="2"/>
</dbReference>
<dbReference type="SMART" id="SM00419">
    <property type="entry name" value="HTH_CRP"/>
    <property type="match status" value="2"/>
</dbReference>
<dbReference type="SUPFAM" id="SSF47979">
    <property type="entry name" value="Iron-dependent repressor protein, dimerization domain"/>
    <property type="match status" value="2"/>
</dbReference>
<evidence type="ECO:0000313" key="8">
    <source>
        <dbReference type="EMBL" id="SFP43029.1"/>
    </source>
</evidence>
<evidence type="ECO:0000256" key="6">
    <source>
        <dbReference type="ARBA" id="ARBA00025185"/>
    </source>
</evidence>
<reference evidence="8 9" key="1">
    <citation type="submission" date="2016-10" db="EMBL/GenBank/DDBJ databases">
        <authorList>
            <person name="Varghese N."/>
            <person name="Submissions S."/>
        </authorList>
    </citation>
    <scope>NUCLEOTIDE SEQUENCE [LARGE SCALE GENOMIC DNA]</scope>
    <source>
        <strain evidence="8 9">DSM 1361</strain>
    </source>
</reference>
<dbReference type="InterPro" id="IPR050536">
    <property type="entry name" value="DtxR_MntR_Metal-Reg"/>
</dbReference>
<dbReference type="InterPro" id="IPR022689">
    <property type="entry name" value="Iron_dep_repressor"/>
</dbReference>
<accession>A0A662ZHK7</accession>
<comment type="function">
    <text evidence="6">In the presence of manganese, represses expression of mntH and mntS. Up-regulates expression of mntP.</text>
</comment>
<keyword evidence="4" id="KW-0238">DNA-binding</keyword>
<dbReference type="RefSeq" id="WP_198020467.1">
    <property type="nucleotide sequence ID" value="NZ_FOXF01000023.1"/>
</dbReference>
<evidence type="ECO:0000256" key="4">
    <source>
        <dbReference type="ARBA" id="ARBA00023125"/>
    </source>
</evidence>
<feature type="domain" description="HTH dtxR-type" evidence="7">
    <location>
        <begin position="1"/>
        <end position="67"/>
    </location>
</feature>
<dbReference type="SMART" id="SM00529">
    <property type="entry name" value="HTH_DTXR"/>
    <property type="match status" value="2"/>
</dbReference>
<keyword evidence="5" id="KW-0804">Transcription</keyword>
<dbReference type="Gene3D" id="1.10.60.10">
    <property type="entry name" value="Iron dependent repressor, metal binding and dimerisation domain"/>
    <property type="match status" value="2"/>
</dbReference>
<dbReference type="InterPro" id="IPR036421">
    <property type="entry name" value="Fe_dep_repressor_sf"/>
</dbReference>
<dbReference type="InterPro" id="IPR022687">
    <property type="entry name" value="HTH_DTXR"/>
</dbReference>
<dbReference type="Pfam" id="PF01325">
    <property type="entry name" value="Fe_dep_repress"/>
    <property type="match status" value="2"/>
</dbReference>
<dbReference type="GO" id="GO:0003677">
    <property type="term" value="F:DNA binding"/>
    <property type="evidence" value="ECO:0007669"/>
    <property type="project" value="UniProtKB-KW"/>
</dbReference>
<sequence length="270" mass="30121">MSSHIEHESMENYLETIHKLGGLKQSVRSIDIARELGLSRPSVSRAVKILRERGLITVTEDGFISLTSAGNDLAERVMHIHACLVKFLLDTTGVTVVQADIDACRIEHVVSDETVKGIEDYISRNSLTAPETETEVCSHFPDSTELLESGENYLETILILRRKKDWVRAVDIANLLNLSRASVSRAIGVLRQKGYLDIGEGNELILTAKGETCAREIYSKHLHLEAFLKFTLGIPDEIADKDACRIEHMISREAFQGIKKYLKNHGVKVG</sequence>
<dbReference type="InterPro" id="IPR011991">
    <property type="entry name" value="ArsR-like_HTH"/>
</dbReference>
<dbReference type="Proteomes" id="UP000243745">
    <property type="component" value="Unassembled WGS sequence"/>
</dbReference>
<dbReference type="GO" id="GO:0003700">
    <property type="term" value="F:DNA-binding transcription factor activity"/>
    <property type="evidence" value="ECO:0007669"/>
    <property type="project" value="InterPro"/>
</dbReference>
<evidence type="ECO:0000256" key="3">
    <source>
        <dbReference type="ARBA" id="ARBA00023015"/>
    </source>
</evidence>
<dbReference type="InterPro" id="IPR036388">
    <property type="entry name" value="WH-like_DNA-bd_sf"/>
</dbReference>
<comment type="similarity">
    <text evidence="1">Belongs to the DtxR/MntR family.</text>
</comment>
<dbReference type="EMBL" id="FOXF01000023">
    <property type="protein sequence ID" value="SFP43029.1"/>
    <property type="molecule type" value="Genomic_DNA"/>
</dbReference>
<dbReference type="InterPro" id="IPR012318">
    <property type="entry name" value="HTH_CRP"/>
</dbReference>
<dbReference type="PANTHER" id="PTHR33238:SF7">
    <property type="entry name" value="IRON-DEPENDENT TRANSCRIPTIONAL REGULATOR"/>
    <property type="match status" value="1"/>
</dbReference>
<evidence type="ECO:0000256" key="2">
    <source>
        <dbReference type="ARBA" id="ARBA00022386"/>
    </source>
</evidence>
<dbReference type="PANTHER" id="PTHR33238">
    <property type="entry name" value="IRON (METAL) DEPENDENT REPRESSOR, DTXR FAMILY"/>
    <property type="match status" value="1"/>
</dbReference>
<protein>
    <recommendedName>
        <fullName evidence="2">Transcriptional regulator MntR</fullName>
    </recommendedName>
</protein>
<dbReference type="SUPFAM" id="SSF46785">
    <property type="entry name" value="Winged helix' DNA-binding domain"/>
    <property type="match status" value="2"/>
</dbReference>
<dbReference type="InterPro" id="IPR001367">
    <property type="entry name" value="Fe_dep_repressor"/>
</dbReference>
<evidence type="ECO:0000256" key="1">
    <source>
        <dbReference type="ARBA" id="ARBA00007871"/>
    </source>
</evidence>
<dbReference type="Pfam" id="PF02742">
    <property type="entry name" value="Fe_dep_repr_C"/>
    <property type="match status" value="2"/>
</dbReference>
<dbReference type="GO" id="GO:0046914">
    <property type="term" value="F:transition metal ion binding"/>
    <property type="evidence" value="ECO:0007669"/>
    <property type="project" value="InterPro"/>
</dbReference>
<dbReference type="AlphaFoldDB" id="A0A662ZHK7"/>
<proteinExistence type="inferred from homology"/>
<dbReference type="GO" id="GO:0046983">
    <property type="term" value="F:protein dimerization activity"/>
    <property type="evidence" value="ECO:0007669"/>
    <property type="project" value="InterPro"/>
</dbReference>
<evidence type="ECO:0000256" key="5">
    <source>
        <dbReference type="ARBA" id="ARBA00023163"/>
    </source>
</evidence>
<name>A0A662ZHK7_9GAMM</name>